<dbReference type="STRING" id="1796616.A4V09_23350"/>
<dbReference type="OrthoDB" id="9781180at2"/>
<reference evidence="1" key="1">
    <citation type="submission" date="2017-04" db="EMBL/GenBank/DDBJ databases">
        <title>Complete Genome Sequences of Twelve Strains of a Stable Defined Moderately Diverse Mouse Microbiota 2 (sDMDMm2).</title>
        <authorList>
            <person name="Uchimura Y."/>
            <person name="Wyss M."/>
            <person name="Brugiroux S."/>
            <person name="Limenitakis J.P."/>
            <person name="Stecher B."/>
            <person name="McCoy K.D."/>
            <person name="Macpherson A.J."/>
        </authorList>
    </citation>
    <scope>NUCLEOTIDE SEQUENCE</scope>
    <source>
        <strain evidence="1">YL58</strain>
    </source>
</reference>
<evidence type="ECO:0000313" key="1">
    <source>
        <dbReference type="EMBL" id="ANU78421.1"/>
    </source>
</evidence>
<evidence type="ECO:0000313" key="2">
    <source>
        <dbReference type="Proteomes" id="UP000092574"/>
    </source>
</evidence>
<keyword evidence="1" id="KW-0808">Transferase</keyword>
<dbReference type="EMBL" id="CP015405">
    <property type="protein sequence ID" value="ANU78421.1"/>
    <property type="molecule type" value="Genomic_DNA"/>
</dbReference>
<dbReference type="KEGG" id="byl:A4V09_23350"/>
<dbReference type="AlphaFoldDB" id="A0A1C7IFJ5"/>
<gene>
    <name evidence="1" type="ORF">A4V09_23350</name>
</gene>
<keyword evidence="1" id="KW-0418">Kinase</keyword>
<name>A0A1C7IFJ5_9FIRM</name>
<dbReference type="Pfam" id="PF13189">
    <property type="entry name" value="Cytidylate_kin2"/>
    <property type="match status" value="1"/>
</dbReference>
<dbReference type="GO" id="GO:0016301">
    <property type="term" value="F:kinase activity"/>
    <property type="evidence" value="ECO:0007669"/>
    <property type="project" value="UniProtKB-KW"/>
</dbReference>
<dbReference type="Proteomes" id="UP000092574">
    <property type="component" value="Chromosome"/>
</dbReference>
<keyword evidence="2" id="KW-1185">Reference proteome</keyword>
<dbReference type="InterPro" id="IPR027417">
    <property type="entry name" value="P-loop_NTPase"/>
</dbReference>
<dbReference type="SUPFAM" id="SSF52540">
    <property type="entry name" value="P-loop containing nucleoside triphosphate hydrolases"/>
    <property type="match status" value="1"/>
</dbReference>
<organism evidence="1 2">
    <name type="scientific">Blautia pseudococcoides</name>
    <dbReference type="NCBI Taxonomy" id="1796616"/>
    <lineage>
        <taxon>Bacteria</taxon>
        <taxon>Bacillati</taxon>
        <taxon>Bacillota</taxon>
        <taxon>Clostridia</taxon>
        <taxon>Lachnospirales</taxon>
        <taxon>Lachnospiraceae</taxon>
        <taxon>Blautia</taxon>
    </lineage>
</organism>
<sequence>MKERTLITISRQYGSGGKEIAELLAKKMETRCYDRQILYLAAEKLGDSDLDMDTILDMSYKMPDNSIGSFMEGVNSLGYETIPSYNKMYREQAKVIRKIAEKESAVFLGRCADVVLKDYPECYNFFIYADAEFRKERAKEFYGNKSIKELEKENKTRERYYNYYTGQKWGEPLNYDLMINTSRFSIRKAADLIWDYVMSSQAE</sequence>
<accession>A0A1C7IFJ5</accession>
<dbReference type="RefSeq" id="WP_065544503.1">
    <property type="nucleotide sequence ID" value="NZ_CP015405.2"/>
</dbReference>
<proteinExistence type="predicted"/>
<protein>
    <submittedName>
        <fullName evidence="1">Cytidylate kinase</fullName>
    </submittedName>
</protein>
<dbReference type="Gene3D" id="3.40.50.300">
    <property type="entry name" value="P-loop containing nucleotide triphosphate hydrolases"/>
    <property type="match status" value="1"/>
</dbReference>